<dbReference type="Pfam" id="PF07715">
    <property type="entry name" value="Plug"/>
    <property type="match status" value="1"/>
</dbReference>
<dbReference type="CDD" id="cd01347">
    <property type="entry name" value="ligand_gated_channel"/>
    <property type="match status" value="1"/>
</dbReference>
<evidence type="ECO:0000256" key="1">
    <source>
        <dbReference type="ARBA" id="ARBA00004571"/>
    </source>
</evidence>
<keyword evidence="15" id="KW-1185">Reference proteome</keyword>
<keyword evidence="4 9" id="KW-0812">Transmembrane</keyword>
<dbReference type="InterPro" id="IPR039426">
    <property type="entry name" value="TonB-dep_rcpt-like"/>
</dbReference>
<proteinExistence type="inferred from homology"/>
<dbReference type="AlphaFoldDB" id="A0A556QKC7"/>
<keyword evidence="3 9" id="KW-1134">Transmembrane beta strand</keyword>
<evidence type="ECO:0000256" key="8">
    <source>
        <dbReference type="ARBA" id="ARBA00023237"/>
    </source>
</evidence>
<evidence type="ECO:0000313" key="15">
    <source>
        <dbReference type="Proteomes" id="UP000315648"/>
    </source>
</evidence>
<dbReference type="PANTHER" id="PTHR30069">
    <property type="entry name" value="TONB-DEPENDENT OUTER MEMBRANE RECEPTOR"/>
    <property type="match status" value="1"/>
</dbReference>
<keyword evidence="8 9" id="KW-0998">Cell outer membrane</keyword>
<evidence type="ECO:0000256" key="5">
    <source>
        <dbReference type="ARBA" id="ARBA00022729"/>
    </source>
</evidence>
<dbReference type="InterPro" id="IPR036942">
    <property type="entry name" value="Beta-barrel_TonB_sf"/>
</dbReference>
<comment type="caution">
    <text evidence="14">The sequence shown here is derived from an EMBL/GenBank/DDBJ whole genome shotgun (WGS) entry which is preliminary data.</text>
</comment>
<dbReference type="PROSITE" id="PS52016">
    <property type="entry name" value="TONB_DEPENDENT_REC_3"/>
    <property type="match status" value="1"/>
</dbReference>
<dbReference type="Gene3D" id="2.170.130.10">
    <property type="entry name" value="TonB-dependent receptor, plug domain"/>
    <property type="match status" value="1"/>
</dbReference>
<dbReference type="InterPro" id="IPR012910">
    <property type="entry name" value="Plug_dom"/>
</dbReference>
<dbReference type="GO" id="GO:0044718">
    <property type="term" value="P:siderophore transmembrane transport"/>
    <property type="evidence" value="ECO:0007669"/>
    <property type="project" value="TreeGrafter"/>
</dbReference>
<keyword evidence="6 10" id="KW-0798">TonB box</keyword>
<dbReference type="InterPro" id="IPR037066">
    <property type="entry name" value="Plug_dom_sf"/>
</dbReference>
<evidence type="ECO:0000256" key="11">
    <source>
        <dbReference type="SAM" id="SignalP"/>
    </source>
</evidence>
<name>A0A556QKC7_9BACT</name>
<feature type="domain" description="TonB-dependent receptor-like beta-barrel" evidence="12">
    <location>
        <begin position="213"/>
        <end position="637"/>
    </location>
</feature>
<dbReference type="PANTHER" id="PTHR30069:SF27">
    <property type="entry name" value="BLL4766 PROTEIN"/>
    <property type="match status" value="1"/>
</dbReference>
<keyword evidence="14" id="KW-0675">Receptor</keyword>
<accession>A0A556QKC7</accession>
<evidence type="ECO:0000256" key="9">
    <source>
        <dbReference type="PROSITE-ProRule" id="PRU01360"/>
    </source>
</evidence>
<comment type="similarity">
    <text evidence="9 10">Belongs to the TonB-dependent receptor family.</text>
</comment>
<feature type="chain" id="PRO_5022112744" evidence="11">
    <location>
        <begin position="28"/>
        <end position="671"/>
    </location>
</feature>
<evidence type="ECO:0000259" key="13">
    <source>
        <dbReference type="Pfam" id="PF07715"/>
    </source>
</evidence>
<evidence type="ECO:0000256" key="6">
    <source>
        <dbReference type="ARBA" id="ARBA00023077"/>
    </source>
</evidence>
<evidence type="ECO:0000313" key="14">
    <source>
        <dbReference type="EMBL" id="TSJ77077.1"/>
    </source>
</evidence>
<reference evidence="14 15" key="1">
    <citation type="submission" date="2019-07" db="EMBL/GenBank/DDBJ databases">
        <title>Description of 53C-WASEF.</title>
        <authorList>
            <person name="Pitt A."/>
            <person name="Hahn M.W."/>
        </authorList>
    </citation>
    <scope>NUCLEOTIDE SEQUENCE [LARGE SCALE GENOMIC DNA]</scope>
    <source>
        <strain evidence="14 15">53C-WASEF</strain>
    </source>
</reference>
<evidence type="ECO:0000256" key="3">
    <source>
        <dbReference type="ARBA" id="ARBA00022452"/>
    </source>
</evidence>
<keyword evidence="5 11" id="KW-0732">Signal</keyword>
<dbReference type="InterPro" id="IPR010917">
    <property type="entry name" value="TonB_rcpt_CS"/>
</dbReference>
<feature type="signal peptide" evidence="11">
    <location>
        <begin position="1"/>
        <end position="27"/>
    </location>
</feature>
<organism evidence="14 15">
    <name type="scientific">Rariglobus hedericola</name>
    <dbReference type="NCBI Taxonomy" id="2597822"/>
    <lineage>
        <taxon>Bacteria</taxon>
        <taxon>Pseudomonadati</taxon>
        <taxon>Verrucomicrobiota</taxon>
        <taxon>Opitutia</taxon>
        <taxon>Opitutales</taxon>
        <taxon>Opitutaceae</taxon>
        <taxon>Rariglobus</taxon>
    </lineage>
</organism>
<dbReference type="RefSeq" id="WP_144230898.1">
    <property type="nucleotide sequence ID" value="NZ_CBCRVV010000011.1"/>
</dbReference>
<evidence type="ECO:0000259" key="12">
    <source>
        <dbReference type="Pfam" id="PF00593"/>
    </source>
</evidence>
<gene>
    <name evidence="14" type="ORF">FPL22_13320</name>
</gene>
<dbReference type="Pfam" id="PF00593">
    <property type="entry name" value="TonB_dep_Rec_b-barrel"/>
    <property type="match status" value="1"/>
</dbReference>
<dbReference type="InterPro" id="IPR000531">
    <property type="entry name" value="Beta-barrel_TonB"/>
</dbReference>
<protein>
    <submittedName>
        <fullName evidence="14">TonB-dependent receptor</fullName>
    </submittedName>
</protein>
<dbReference type="GO" id="GO:0015344">
    <property type="term" value="F:siderophore uptake transmembrane transporter activity"/>
    <property type="evidence" value="ECO:0007669"/>
    <property type="project" value="TreeGrafter"/>
</dbReference>
<evidence type="ECO:0000256" key="4">
    <source>
        <dbReference type="ARBA" id="ARBA00022692"/>
    </source>
</evidence>
<keyword evidence="7 9" id="KW-0472">Membrane</keyword>
<keyword evidence="2 9" id="KW-0813">Transport</keyword>
<dbReference type="SUPFAM" id="SSF56935">
    <property type="entry name" value="Porins"/>
    <property type="match status" value="1"/>
</dbReference>
<evidence type="ECO:0000256" key="2">
    <source>
        <dbReference type="ARBA" id="ARBA00022448"/>
    </source>
</evidence>
<dbReference type="PROSITE" id="PS01156">
    <property type="entry name" value="TONB_DEPENDENT_REC_2"/>
    <property type="match status" value="1"/>
</dbReference>
<dbReference type="Gene3D" id="2.40.170.20">
    <property type="entry name" value="TonB-dependent receptor, beta-barrel domain"/>
    <property type="match status" value="1"/>
</dbReference>
<dbReference type="GO" id="GO:0009279">
    <property type="term" value="C:cell outer membrane"/>
    <property type="evidence" value="ECO:0007669"/>
    <property type="project" value="UniProtKB-SubCell"/>
</dbReference>
<feature type="domain" description="TonB-dependent receptor plug" evidence="13">
    <location>
        <begin position="59"/>
        <end position="169"/>
    </location>
</feature>
<evidence type="ECO:0000256" key="10">
    <source>
        <dbReference type="RuleBase" id="RU003357"/>
    </source>
</evidence>
<dbReference type="Proteomes" id="UP000315648">
    <property type="component" value="Unassembled WGS sequence"/>
</dbReference>
<comment type="subcellular location">
    <subcellularLocation>
        <location evidence="1 9">Cell outer membrane</location>
        <topology evidence="1 9">Multi-pass membrane protein</topology>
    </subcellularLocation>
</comment>
<evidence type="ECO:0000256" key="7">
    <source>
        <dbReference type="ARBA" id="ARBA00023136"/>
    </source>
</evidence>
<sequence length="671" mass="74104">MNSSLRARIPGRLFLACAVVAPLVSLRADVDSASDKNNPPIQLPEVVVTARRVPENPLNVPAYTQVITRDQIRESGATNLIDLLESQANLQFNSFVSSPTSANISLRGTGGSSAIGNGRTLVLLDGIRTNRPDQGQFNWLQFNLQSIESVEVIQGPQGAFYGDNAVGGVIKINTLGAPAKSGGGAQVLVGSEGTFKISGGYTERVGKAWATLSGGYDTSDGYRDHSGYENKYATLGFGYDNQKNSVTRLNLSYQDTEFDQPGALTKAQLDQDPTQIGTSIGNGTTEYRRIAVSNEYGAADAPVKLLTDAGVSLADEYFNAFADLPFATQYNRDLEGYFFAPKLRITTDDFTFTPGIDVNHDRVDVVGTTPVDSTVKRFVLSPYLLSEWRASEQFTFSAGYRHEWNKTEARERVVNDTGERRDTADAWQLAVNYRPTETLRFYAKYDRTYRFPATDEMAYYQGFPSPVFFDANLKPETSDNFEVGANVKRDGWNGGVSTYYLKTEDEIFFNGFPVFQNQNLPETRRVGAQANVGYTAKIAGFRSQIDFVDADLVKGAGTVLTGPLRQVPEWRLTNTVFVKPVENWTLSVTHRHLGESYMDDFYATTNPPKVKSEEVFDAKITFRATTNWSVYAGVNNIFDRTTVSYASTSFGTDSYYPGLGRFIYTGASVQF</sequence>
<dbReference type="EMBL" id="VMBG01000002">
    <property type="protein sequence ID" value="TSJ77077.1"/>
    <property type="molecule type" value="Genomic_DNA"/>
</dbReference>
<dbReference type="OrthoDB" id="9763670at2"/>